<comment type="caution">
    <text evidence="9">The sequence shown here is derived from an EMBL/GenBank/DDBJ whole genome shotgun (WGS) entry which is preliminary data.</text>
</comment>
<dbReference type="NCBIfam" id="TIGR00225">
    <property type="entry name" value="prc"/>
    <property type="match status" value="1"/>
</dbReference>
<dbReference type="SUPFAM" id="SSF50156">
    <property type="entry name" value="PDZ domain-like"/>
    <property type="match status" value="1"/>
</dbReference>
<dbReference type="SMART" id="SM00228">
    <property type="entry name" value="PDZ"/>
    <property type="match status" value="1"/>
</dbReference>
<dbReference type="SUPFAM" id="SSF52096">
    <property type="entry name" value="ClpP/crotonase"/>
    <property type="match status" value="1"/>
</dbReference>
<dbReference type="EC" id="3.4.21.-" evidence="9"/>
<dbReference type="MEROPS" id="S41.001"/>
<keyword evidence="4 5" id="KW-0720">Serine protease</keyword>
<dbReference type="AlphaFoldDB" id="E8LM21"/>
<dbReference type="InterPro" id="IPR036034">
    <property type="entry name" value="PDZ_sf"/>
</dbReference>
<dbReference type="GO" id="GO:0008236">
    <property type="term" value="F:serine-type peptidase activity"/>
    <property type="evidence" value="ECO:0007669"/>
    <property type="project" value="UniProtKB-KW"/>
</dbReference>
<dbReference type="InterPro" id="IPR029045">
    <property type="entry name" value="ClpP/crotonase-like_dom_sf"/>
</dbReference>
<feature type="chain" id="PRO_5003224231" evidence="7">
    <location>
        <begin position="23"/>
        <end position="700"/>
    </location>
</feature>
<evidence type="ECO:0000313" key="9">
    <source>
        <dbReference type="EMBL" id="EFY06471.1"/>
    </source>
</evidence>
<keyword evidence="6" id="KW-0175">Coiled coil</keyword>
<dbReference type="STRING" id="762983.HMPREF9444_01794"/>
<evidence type="ECO:0000256" key="1">
    <source>
        <dbReference type="ARBA" id="ARBA00009179"/>
    </source>
</evidence>
<gene>
    <name evidence="9" type="ORF">HMPREF9444_01794</name>
</gene>
<keyword evidence="2 5" id="KW-0645">Protease</keyword>
<dbReference type="InterPro" id="IPR040573">
    <property type="entry name" value="TSP_N"/>
</dbReference>
<sequence length="700" mass="78457">MRKLICVAVAAVLSSQIFVCEAKLNVPTIDDLPVLSLQNAQKTACSRTANYFLRAHYKPVELNKDFADDIIDQYLSFLDYNKSLYTKDEISKIYQNSDKILDAVSKCDLSYPLSLYNDNLKRRFLKYSFFVDYVKNPVDVSEKGQVEIDRRKSPYFSSQDEIRKQWVAEVKNEYINQVLNDKTDEKARERIKRRYEAALGRLAQTTSEDAFSTFENAFATAIDPHTSYLSPEDSESFNDDINLSLEGIGAVLSSEDEFTVINSLIPGSPAELSKKLKPKDKIVGVRQEDGSYEDIIGWRLTDVVKKVKGKKGTKVTLEIERGEGAGAKTFSVELVRDKIKLQERAAKGEVKTVDGNKVGVISIKSFYTDLNKDLKKEIAKLKRAKVRAMVIDLRSNGGGLLPEATLSTGLFIKDGPVVQIRDAVGNVLPQYDEDAGIDFDGPLVVLINRLSASSSEIMAAALRDYGRAIIVGDTSFGKGTVQQNRPLTRVYDFSNADLGSIHYTIAKFYRVSGLSTQLKGVSPDIAFPPLVDDSEFGERSEPNALAWDKIAPSDYKGFLNVDAYVNDLTRMHEERIKDDVAFKIMKEDMARYLKLKAEKSLSVNLEDRKKLQQEDEAYRLNAVNARLKSIGKKPIKDIKDLPEDFEFPDALLDEAAAIANDFASLIEQKRYLARTTPIFTRFSVSSVAEDHKASSGIDRQ</sequence>
<dbReference type="Proteomes" id="UP000018458">
    <property type="component" value="Unassembled WGS sequence"/>
</dbReference>
<keyword evidence="10" id="KW-1185">Reference proteome</keyword>
<dbReference type="eggNOG" id="COG0793">
    <property type="taxonomic scope" value="Bacteria"/>
</dbReference>
<evidence type="ECO:0000313" key="10">
    <source>
        <dbReference type="Proteomes" id="UP000018458"/>
    </source>
</evidence>
<dbReference type="GO" id="GO:0030288">
    <property type="term" value="C:outer membrane-bounded periplasmic space"/>
    <property type="evidence" value="ECO:0007669"/>
    <property type="project" value="TreeGrafter"/>
</dbReference>
<dbReference type="CDD" id="cd07560">
    <property type="entry name" value="Peptidase_S41_CPP"/>
    <property type="match status" value="1"/>
</dbReference>
<comment type="similarity">
    <text evidence="1 5">Belongs to the peptidase S41A family.</text>
</comment>
<accession>E8LM21</accession>
<dbReference type="GO" id="GO:0006508">
    <property type="term" value="P:proteolysis"/>
    <property type="evidence" value="ECO:0007669"/>
    <property type="project" value="UniProtKB-KW"/>
</dbReference>
<evidence type="ECO:0000256" key="4">
    <source>
        <dbReference type="ARBA" id="ARBA00022825"/>
    </source>
</evidence>
<dbReference type="GO" id="GO:0007165">
    <property type="term" value="P:signal transduction"/>
    <property type="evidence" value="ECO:0007669"/>
    <property type="project" value="TreeGrafter"/>
</dbReference>
<proteinExistence type="inferred from homology"/>
<dbReference type="PROSITE" id="PS50106">
    <property type="entry name" value="PDZ"/>
    <property type="match status" value="1"/>
</dbReference>
<dbReference type="Pfam" id="PF03572">
    <property type="entry name" value="Peptidase_S41"/>
    <property type="match status" value="1"/>
</dbReference>
<feature type="signal peptide" evidence="7">
    <location>
        <begin position="1"/>
        <end position="22"/>
    </location>
</feature>
<name>E8LM21_SUCHY</name>
<evidence type="ECO:0000256" key="7">
    <source>
        <dbReference type="SAM" id="SignalP"/>
    </source>
</evidence>
<protein>
    <submittedName>
        <fullName evidence="9">Peptidase, S41 family</fullName>
        <ecNumber evidence="9">3.4.21.-</ecNumber>
    </submittedName>
</protein>
<dbReference type="RefSeq" id="WP_009143959.1">
    <property type="nucleotide sequence ID" value="NZ_GL831047.1"/>
</dbReference>
<feature type="coiled-coil region" evidence="6">
    <location>
        <begin position="364"/>
        <end position="391"/>
    </location>
</feature>
<dbReference type="PANTHER" id="PTHR32060:SF22">
    <property type="entry name" value="CARBOXYL-TERMINAL-PROCESSING PEPTIDASE 3, CHLOROPLASTIC"/>
    <property type="match status" value="1"/>
</dbReference>
<reference evidence="9 10" key="1">
    <citation type="submission" date="2011-01" db="EMBL/GenBank/DDBJ databases">
        <authorList>
            <person name="Weinstock G."/>
            <person name="Sodergren E."/>
            <person name="Clifton S."/>
            <person name="Fulton L."/>
            <person name="Fulton B."/>
            <person name="Courtney L."/>
            <person name="Fronick C."/>
            <person name="Harrison M."/>
            <person name="Strong C."/>
            <person name="Farmer C."/>
            <person name="Delahaunty K."/>
            <person name="Markovic C."/>
            <person name="Hall O."/>
            <person name="Minx P."/>
            <person name="Tomlinson C."/>
            <person name="Mitreva M."/>
            <person name="Hou S."/>
            <person name="Chen J."/>
            <person name="Wollam A."/>
            <person name="Pepin K.H."/>
            <person name="Johnson M."/>
            <person name="Bhonagiri V."/>
            <person name="Zhang X."/>
            <person name="Suruliraj S."/>
            <person name="Warren W."/>
            <person name="Chinwalla A."/>
            <person name="Mardis E.R."/>
            <person name="Wilson R.K."/>
        </authorList>
    </citation>
    <scope>NUCLEOTIDE SEQUENCE [LARGE SCALE GENOMIC DNA]</scope>
    <source>
        <strain evidence="10">DSM 22608 / JCM 16073 / KCTC 15190 / YIT 12066</strain>
    </source>
</reference>
<dbReference type="GO" id="GO:0004175">
    <property type="term" value="F:endopeptidase activity"/>
    <property type="evidence" value="ECO:0007669"/>
    <property type="project" value="TreeGrafter"/>
</dbReference>
<dbReference type="PANTHER" id="PTHR32060">
    <property type="entry name" value="TAIL-SPECIFIC PROTEASE"/>
    <property type="match status" value="1"/>
</dbReference>
<evidence type="ECO:0000259" key="8">
    <source>
        <dbReference type="PROSITE" id="PS50106"/>
    </source>
</evidence>
<dbReference type="InterPro" id="IPR001478">
    <property type="entry name" value="PDZ"/>
</dbReference>
<keyword evidence="3 5" id="KW-0378">Hydrolase</keyword>
<dbReference type="Pfam" id="PF17804">
    <property type="entry name" value="TSP_NTD"/>
    <property type="match status" value="1"/>
</dbReference>
<dbReference type="Gene3D" id="2.30.42.10">
    <property type="match status" value="1"/>
</dbReference>
<organism evidence="9 10">
    <name type="scientific">Succinatimonas hippei (strain DSM 22608 / JCM 16073 / KCTC 15190 / YIT 12066)</name>
    <dbReference type="NCBI Taxonomy" id="762983"/>
    <lineage>
        <taxon>Bacteria</taxon>
        <taxon>Pseudomonadati</taxon>
        <taxon>Pseudomonadota</taxon>
        <taxon>Gammaproteobacteria</taxon>
        <taxon>Aeromonadales</taxon>
        <taxon>Succinivibrionaceae</taxon>
        <taxon>Succinatimonas</taxon>
    </lineage>
</organism>
<dbReference type="SMART" id="SM00245">
    <property type="entry name" value="TSPc"/>
    <property type="match status" value="1"/>
</dbReference>
<dbReference type="Pfam" id="PF11818">
    <property type="entry name" value="DUF3340"/>
    <property type="match status" value="1"/>
</dbReference>
<dbReference type="Gene3D" id="3.90.226.10">
    <property type="entry name" value="2-enoyl-CoA Hydratase, Chain A, domain 1"/>
    <property type="match status" value="1"/>
</dbReference>
<dbReference type="EMBL" id="AEVO01000118">
    <property type="protein sequence ID" value="EFY06471.1"/>
    <property type="molecule type" value="Genomic_DNA"/>
</dbReference>
<dbReference type="Gene3D" id="3.30.750.44">
    <property type="match status" value="1"/>
</dbReference>
<evidence type="ECO:0000256" key="3">
    <source>
        <dbReference type="ARBA" id="ARBA00022801"/>
    </source>
</evidence>
<dbReference type="InterPro" id="IPR004447">
    <property type="entry name" value="Peptidase_S41A"/>
</dbReference>
<evidence type="ECO:0000256" key="5">
    <source>
        <dbReference type="RuleBase" id="RU004404"/>
    </source>
</evidence>
<evidence type="ECO:0000256" key="2">
    <source>
        <dbReference type="ARBA" id="ARBA00022670"/>
    </source>
</evidence>
<keyword evidence="7" id="KW-0732">Signal</keyword>
<dbReference type="InterPro" id="IPR005151">
    <property type="entry name" value="Tail-specific_protease"/>
</dbReference>
<evidence type="ECO:0000256" key="6">
    <source>
        <dbReference type="SAM" id="Coils"/>
    </source>
</evidence>
<dbReference type="HOGENOM" id="CLU_016199_1_0_6"/>
<dbReference type="InterPro" id="IPR020992">
    <property type="entry name" value="Tail_Prtase_C"/>
</dbReference>
<feature type="domain" description="PDZ" evidence="8">
    <location>
        <begin position="248"/>
        <end position="308"/>
    </location>
</feature>